<accession>A0A8T0V053</accession>
<proteinExistence type="predicted"/>
<comment type="caution">
    <text evidence="1">The sequence shown here is derived from an EMBL/GenBank/DDBJ whole genome shotgun (WGS) entry which is preliminary data.</text>
</comment>
<organism evidence="1 2">
    <name type="scientific">Panicum virgatum</name>
    <name type="common">Blackwell switchgrass</name>
    <dbReference type="NCBI Taxonomy" id="38727"/>
    <lineage>
        <taxon>Eukaryota</taxon>
        <taxon>Viridiplantae</taxon>
        <taxon>Streptophyta</taxon>
        <taxon>Embryophyta</taxon>
        <taxon>Tracheophyta</taxon>
        <taxon>Spermatophyta</taxon>
        <taxon>Magnoliopsida</taxon>
        <taxon>Liliopsida</taxon>
        <taxon>Poales</taxon>
        <taxon>Poaceae</taxon>
        <taxon>PACMAD clade</taxon>
        <taxon>Panicoideae</taxon>
        <taxon>Panicodae</taxon>
        <taxon>Paniceae</taxon>
        <taxon>Panicinae</taxon>
        <taxon>Panicum</taxon>
        <taxon>Panicum sect. Hiantes</taxon>
    </lineage>
</organism>
<protein>
    <submittedName>
        <fullName evidence="1">Uncharacterized protein</fullName>
    </submittedName>
</protein>
<dbReference type="EMBL" id="CM029041">
    <property type="protein sequence ID" value="KAG2626856.1"/>
    <property type="molecule type" value="Genomic_DNA"/>
</dbReference>
<evidence type="ECO:0000313" key="1">
    <source>
        <dbReference type="EMBL" id="KAG2626856.1"/>
    </source>
</evidence>
<reference evidence="1" key="1">
    <citation type="submission" date="2020-05" db="EMBL/GenBank/DDBJ databases">
        <title>WGS assembly of Panicum virgatum.</title>
        <authorList>
            <person name="Lovell J.T."/>
            <person name="Jenkins J."/>
            <person name="Shu S."/>
            <person name="Juenger T.E."/>
            <person name="Schmutz J."/>
        </authorList>
    </citation>
    <scope>NUCLEOTIDE SEQUENCE</scope>
    <source>
        <strain evidence="1">AP13</strain>
    </source>
</reference>
<name>A0A8T0V053_PANVG</name>
<feature type="non-terminal residue" evidence="1">
    <location>
        <position position="86"/>
    </location>
</feature>
<evidence type="ECO:0000313" key="2">
    <source>
        <dbReference type="Proteomes" id="UP000823388"/>
    </source>
</evidence>
<dbReference type="Proteomes" id="UP000823388">
    <property type="component" value="Chromosome 3K"/>
</dbReference>
<feature type="non-terminal residue" evidence="1">
    <location>
        <position position="1"/>
    </location>
</feature>
<sequence>SIDDAVALEKSWVRSFEPYTITLSIKDLQDILRIDKGITKEWFGLSVRCRAYREYRRLRYYNNAISKHFIDLQFCLMCGLTRDTKF</sequence>
<dbReference type="AlphaFoldDB" id="A0A8T0V053"/>
<keyword evidence="2" id="KW-1185">Reference proteome</keyword>
<gene>
    <name evidence="1" type="ORF">PVAP13_3KG483778</name>
</gene>